<name>A0A2R7Y4E8_9CREN</name>
<dbReference type="EMBL" id="NBVN01000004">
    <property type="protein sequence ID" value="PUA32436.1"/>
    <property type="molecule type" value="Genomic_DNA"/>
</dbReference>
<dbReference type="AlphaFoldDB" id="A0A2R7Y4E8"/>
<dbReference type="Proteomes" id="UP000244093">
    <property type="component" value="Unassembled WGS sequence"/>
</dbReference>
<accession>A0A2R7Y4E8</accession>
<gene>
    <name evidence="1" type="ORF">B7O98_07220</name>
</gene>
<protein>
    <submittedName>
        <fullName evidence="1">Uncharacterized protein</fullName>
    </submittedName>
</protein>
<comment type="caution">
    <text evidence="1">The sequence shown here is derived from an EMBL/GenBank/DDBJ whole genome shotgun (WGS) entry which is preliminary data.</text>
</comment>
<organism evidence="1 2">
    <name type="scientific">Zestosphaera tikiterensis</name>
    <dbReference type="NCBI Taxonomy" id="1973259"/>
    <lineage>
        <taxon>Archaea</taxon>
        <taxon>Thermoproteota</taxon>
        <taxon>Thermoprotei</taxon>
        <taxon>Desulfurococcales</taxon>
        <taxon>Desulfurococcaceae</taxon>
        <taxon>Zestosphaera</taxon>
    </lineage>
</organism>
<proteinExistence type="predicted"/>
<reference evidence="1 2" key="1">
    <citation type="journal article" date="2018" name="Syst. Appl. Microbiol.">
        <title>A new symbiotic nanoarchaeote (Candidatus Nanoclepta minutus) and its host (Zestosphaera tikiterensis gen. nov., sp. nov.) from a New Zealand hot spring.</title>
        <authorList>
            <person name="St John E."/>
            <person name="Liu Y."/>
            <person name="Podar M."/>
            <person name="Stott M.B."/>
            <person name="Meneghin J."/>
            <person name="Chen Z."/>
            <person name="Lagutin K."/>
            <person name="Mitchell K."/>
            <person name="Reysenbach A.L."/>
        </authorList>
    </citation>
    <scope>NUCLEOTIDE SEQUENCE [LARGE SCALE GENOMIC DNA]</scope>
    <source>
        <strain evidence="1">NZ3</strain>
    </source>
</reference>
<evidence type="ECO:0000313" key="1">
    <source>
        <dbReference type="EMBL" id="PUA32436.1"/>
    </source>
</evidence>
<sequence>MPVDVIVVTNGSLLGEELLKLTWYTAQKLFHEYGVEVYVIPYYSKDSRVSLIINDIEFTVNKKLTPEELTDLILSALGNESPKTQEVSSLGLTLHDDNDFCEGVLIY</sequence>
<evidence type="ECO:0000313" key="2">
    <source>
        <dbReference type="Proteomes" id="UP000244093"/>
    </source>
</evidence>